<dbReference type="GO" id="GO:0006508">
    <property type="term" value="P:proteolysis"/>
    <property type="evidence" value="ECO:0007669"/>
    <property type="project" value="UniProtKB-KW"/>
</dbReference>
<evidence type="ECO:0000256" key="5">
    <source>
        <dbReference type="SAM" id="SignalP"/>
    </source>
</evidence>
<dbReference type="InterPro" id="IPR000064">
    <property type="entry name" value="NLP_P60_dom"/>
</dbReference>
<accession>A0A3M2HSQ0</accession>
<feature type="domain" description="NlpC/P60" evidence="6">
    <location>
        <begin position="285"/>
        <end position="433"/>
    </location>
</feature>
<gene>
    <name evidence="7" type="ORF">EBB59_09525</name>
</gene>
<keyword evidence="4" id="KW-0788">Thiol protease</keyword>
<name>A0A3M2HSQ0_9GAMM</name>
<dbReference type="Proteomes" id="UP000275012">
    <property type="component" value="Unassembled WGS sequence"/>
</dbReference>
<evidence type="ECO:0000313" key="8">
    <source>
        <dbReference type="Proteomes" id="UP000275012"/>
    </source>
</evidence>
<feature type="chain" id="PRO_5017978610" evidence="5">
    <location>
        <begin position="27"/>
        <end position="437"/>
    </location>
</feature>
<evidence type="ECO:0000259" key="6">
    <source>
        <dbReference type="PROSITE" id="PS51935"/>
    </source>
</evidence>
<dbReference type="InterPro" id="IPR039439">
    <property type="entry name" value="SH3b1_dom"/>
</dbReference>
<evidence type="ECO:0000256" key="3">
    <source>
        <dbReference type="ARBA" id="ARBA00022801"/>
    </source>
</evidence>
<dbReference type="SUPFAM" id="SSF54001">
    <property type="entry name" value="Cysteine proteinases"/>
    <property type="match status" value="1"/>
</dbReference>
<protein>
    <submittedName>
        <fullName evidence="7">NlpC-P60 family protein</fullName>
    </submittedName>
</protein>
<keyword evidence="8" id="KW-1185">Reference proteome</keyword>
<dbReference type="Gene3D" id="3.90.1720.10">
    <property type="entry name" value="endopeptidase domain like (from Nostoc punctiforme)"/>
    <property type="match status" value="1"/>
</dbReference>
<reference evidence="7 8" key="1">
    <citation type="submission" date="2018-10" db="EMBL/GenBank/DDBJ databases">
        <title>Proposal of Lysobacter pythonis sp. nov. isolated from royal pythons (Python regius).</title>
        <authorList>
            <person name="Hans-Juergen B."/>
            <person name="Huptas C."/>
            <person name="Sandra B."/>
            <person name="Igor L."/>
            <person name="Joachim S."/>
            <person name="Siegfried S."/>
            <person name="Mareike W."/>
            <person name="Peter K."/>
        </authorList>
    </citation>
    <scope>NUCLEOTIDE SEQUENCE [LARGE SCALE GENOMIC DNA]</scope>
    <source>
        <strain evidence="7 8">4284/11</strain>
    </source>
</reference>
<dbReference type="OrthoDB" id="9808890at2"/>
<dbReference type="Pfam" id="PF12913">
    <property type="entry name" value="SH3_6"/>
    <property type="match status" value="1"/>
</dbReference>
<dbReference type="PROSITE" id="PS51935">
    <property type="entry name" value="NLPC_P60"/>
    <property type="match status" value="1"/>
</dbReference>
<proteinExistence type="inferred from homology"/>
<keyword evidence="2" id="KW-0645">Protease</keyword>
<dbReference type="GO" id="GO:0008234">
    <property type="term" value="F:cysteine-type peptidase activity"/>
    <property type="evidence" value="ECO:0007669"/>
    <property type="project" value="UniProtKB-KW"/>
</dbReference>
<organism evidence="7 8">
    <name type="scientific">Solilutibacter pythonis</name>
    <dbReference type="NCBI Taxonomy" id="2483112"/>
    <lineage>
        <taxon>Bacteria</taxon>
        <taxon>Pseudomonadati</taxon>
        <taxon>Pseudomonadota</taxon>
        <taxon>Gammaproteobacteria</taxon>
        <taxon>Lysobacterales</taxon>
        <taxon>Lysobacteraceae</taxon>
        <taxon>Solilutibacter</taxon>
    </lineage>
</organism>
<evidence type="ECO:0000256" key="1">
    <source>
        <dbReference type="ARBA" id="ARBA00007074"/>
    </source>
</evidence>
<evidence type="ECO:0000313" key="7">
    <source>
        <dbReference type="EMBL" id="RMH90853.1"/>
    </source>
</evidence>
<comment type="caution">
    <text evidence="7">The sequence shown here is derived from an EMBL/GenBank/DDBJ whole genome shotgun (WGS) entry which is preliminary data.</text>
</comment>
<sequence length="437" mass="47995">MSPDFPTPRPRASCLILLLCALPALAAARGAASRAEADAWIARSRTPDRILLDADAITARNRRLLAEDASMHDLRALPPTMPGNEVRAMVMRRSVWPRRALYGSDARALGAASRERLQTQLALARIPDEVHARFGLVVRRADLRTFPDARPVFHRPGERLIDRFQESALFPGTLVRILHESLNGDWLFVMAPDYAAWVRADRIAAAAAAEVFAYVERQPALIVTGSRVLTDSGIALDMGTRVPLSTDRPDGGYVIDLPTRDPEGRLRLRSARLPNGSDVARAPLPFTERTLLTQAFKFLGEPYGWGHSFDARDCSGFVADVHAAFGLRMPRNTGDQAASPAFTRIAPPTNATARQAMLAALEPGDLLYLPGHVMMVIGQRAGETWVIHDTPEVRLARPGGGIDKRPGGVVVTPLQALRFEDGRAYVDAIRRIVRLRR</sequence>
<keyword evidence="3" id="KW-0378">Hydrolase</keyword>
<dbReference type="Pfam" id="PF00877">
    <property type="entry name" value="NLPC_P60"/>
    <property type="match status" value="1"/>
</dbReference>
<feature type="signal peptide" evidence="5">
    <location>
        <begin position="1"/>
        <end position="26"/>
    </location>
</feature>
<dbReference type="AlphaFoldDB" id="A0A3M2HSQ0"/>
<comment type="similarity">
    <text evidence="1">Belongs to the peptidase C40 family.</text>
</comment>
<evidence type="ECO:0000256" key="2">
    <source>
        <dbReference type="ARBA" id="ARBA00022670"/>
    </source>
</evidence>
<dbReference type="EMBL" id="RFLY01000013">
    <property type="protein sequence ID" value="RMH90853.1"/>
    <property type="molecule type" value="Genomic_DNA"/>
</dbReference>
<evidence type="ECO:0000256" key="4">
    <source>
        <dbReference type="ARBA" id="ARBA00022807"/>
    </source>
</evidence>
<dbReference type="InterPro" id="IPR038765">
    <property type="entry name" value="Papain-like_cys_pep_sf"/>
</dbReference>
<keyword evidence="5" id="KW-0732">Signal</keyword>